<dbReference type="SMART" id="SM00028">
    <property type="entry name" value="TPR"/>
    <property type="match status" value="2"/>
</dbReference>
<dbReference type="PANTHER" id="PTHR22904:SF533">
    <property type="entry name" value="HSP70-HSP90 ORGANIZING PROTEIN 3"/>
    <property type="match status" value="1"/>
</dbReference>
<name>A0ABP0XKE2_9BRYO</name>
<accession>A0ABP0XKE2</accession>
<dbReference type="InterPro" id="IPR019734">
    <property type="entry name" value="TPR_rpt"/>
</dbReference>
<keyword evidence="1" id="KW-0677">Repeat</keyword>
<evidence type="ECO:0000256" key="3">
    <source>
        <dbReference type="PROSITE-ProRule" id="PRU00339"/>
    </source>
</evidence>
<reference evidence="4" key="1">
    <citation type="submission" date="2024-02" db="EMBL/GenBank/DDBJ databases">
        <authorList>
            <consortium name="ELIXIR-Norway"/>
            <consortium name="Elixir Norway"/>
        </authorList>
    </citation>
    <scope>NUCLEOTIDE SEQUENCE</scope>
</reference>
<sequence length="164" mass="18732">MVLREQRRILNSKNIMTPSLADEEREKGSELFKSAQYPQAIILKPSKEIPQMPRHALCNAYSNREACYSKQGPFPERLKDADKCIEFDPSFAKGYSPKGTIQFFMKEYDKALETYQTGLKYNDGNQGLMDGTSRCIEQINKVTRGDISAEDLKEKTGLSVFFLE</sequence>
<evidence type="ECO:0000256" key="1">
    <source>
        <dbReference type="ARBA" id="ARBA00022737"/>
    </source>
</evidence>
<proteinExistence type="predicted"/>
<gene>
    <name evidence="4" type="ORF">CSSPJE1EN1_LOCUS23543</name>
</gene>
<keyword evidence="5" id="KW-1185">Reference proteome</keyword>
<organism evidence="4 5">
    <name type="scientific">Sphagnum jensenii</name>
    <dbReference type="NCBI Taxonomy" id="128206"/>
    <lineage>
        <taxon>Eukaryota</taxon>
        <taxon>Viridiplantae</taxon>
        <taxon>Streptophyta</taxon>
        <taxon>Embryophyta</taxon>
        <taxon>Bryophyta</taxon>
        <taxon>Sphagnophytina</taxon>
        <taxon>Sphagnopsida</taxon>
        <taxon>Sphagnales</taxon>
        <taxon>Sphagnaceae</taxon>
        <taxon>Sphagnum</taxon>
    </lineage>
</organism>
<keyword evidence="2 3" id="KW-0802">TPR repeat</keyword>
<dbReference type="Proteomes" id="UP001497444">
    <property type="component" value="Chromosome 8"/>
</dbReference>
<dbReference type="InterPro" id="IPR011990">
    <property type="entry name" value="TPR-like_helical_dom_sf"/>
</dbReference>
<evidence type="ECO:0008006" key="6">
    <source>
        <dbReference type="Google" id="ProtNLM"/>
    </source>
</evidence>
<dbReference type="EMBL" id="OZ020103">
    <property type="protein sequence ID" value="CAK9278065.1"/>
    <property type="molecule type" value="Genomic_DNA"/>
</dbReference>
<feature type="repeat" description="TPR" evidence="3">
    <location>
        <begin position="92"/>
        <end position="125"/>
    </location>
</feature>
<protein>
    <recommendedName>
        <fullName evidence="6">Photosystem I assembly protein Ycf3</fullName>
    </recommendedName>
</protein>
<dbReference type="SUPFAM" id="SSF48452">
    <property type="entry name" value="TPR-like"/>
    <property type="match status" value="1"/>
</dbReference>
<dbReference type="Gene3D" id="1.25.40.10">
    <property type="entry name" value="Tetratricopeptide repeat domain"/>
    <property type="match status" value="1"/>
</dbReference>
<evidence type="ECO:0000256" key="2">
    <source>
        <dbReference type="ARBA" id="ARBA00022803"/>
    </source>
</evidence>
<dbReference type="PANTHER" id="PTHR22904">
    <property type="entry name" value="TPR REPEAT CONTAINING PROTEIN"/>
    <property type="match status" value="1"/>
</dbReference>
<dbReference type="PROSITE" id="PS50005">
    <property type="entry name" value="TPR"/>
    <property type="match status" value="1"/>
</dbReference>
<evidence type="ECO:0000313" key="4">
    <source>
        <dbReference type="EMBL" id="CAK9278065.1"/>
    </source>
</evidence>
<evidence type="ECO:0000313" key="5">
    <source>
        <dbReference type="Proteomes" id="UP001497444"/>
    </source>
</evidence>